<accession>A0A9Q0RXE2</accession>
<evidence type="ECO:0000313" key="2">
    <source>
        <dbReference type="EMBL" id="KAJ6635813.1"/>
    </source>
</evidence>
<comment type="caution">
    <text evidence="2">The sequence shown here is derived from an EMBL/GenBank/DDBJ whole genome shotgun (WGS) entry which is preliminary data.</text>
</comment>
<protein>
    <submittedName>
        <fullName evidence="2">Uncharacterized protein</fullName>
    </submittedName>
</protein>
<gene>
    <name evidence="2" type="ORF">Bhyg_14399</name>
</gene>
<sequence>MNNLIVLLVAVIAFTNAEPLLGGILGNAGVLSGNDLGGTIGGIGGATDIIGDANGITGGLTDVNGAIVDLGGILDLKATKCLKKCPMQVANPDIKCITPTMYPEKMDT</sequence>
<reference evidence="2" key="1">
    <citation type="submission" date="2022-07" db="EMBL/GenBank/DDBJ databases">
        <authorList>
            <person name="Trinca V."/>
            <person name="Uliana J.V.C."/>
            <person name="Torres T.T."/>
            <person name="Ward R.J."/>
            <person name="Monesi N."/>
        </authorList>
    </citation>
    <scope>NUCLEOTIDE SEQUENCE</scope>
    <source>
        <strain evidence="2">HSMRA1968</strain>
        <tissue evidence="2">Whole embryos</tissue>
    </source>
</reference>
<keyword evidence="3" id="KW-1185">Reference proteome</keyword>
<evidence type="ECO:0000256" key="1">
    <source>
        <dbReference type="SAM" id="SignalP"/>
    </source>
</evidence>
<feature type="signal peptide" evidence="1">
    <location>
        <begin position="1"/>
        <end position="17"/>
    </location>
</feature>
<evidence type="ECO:0000313" key="3">
    <source>
        <dbReference type="Proteomes" id="UP001151699"/>
    </source>
</evidence>
<dbReference type="AlphaFoldDB" id="A0A9Q0RXE2"/>
<dbReference type="Proteomes" id="UP001151699">
    <property type="component" value="Chromosome C"/>
</dbReference>
<dbReference type="EMBL" id="WJQU01000004">
    <property type="protein sequence ID" value="KAJ6635813.1"/>
    <property type="molecule type" value="Genomic_DNA"/>
</dbReference>
<organism evidence="2 3">
    <name type="scientific">Pseudolycoriella hygida</name>
    <dbReference type="NCBI Taxonomy" id="35572"/>
    <lineage>
        <taxon>Eukaryota</taxon>
        <taxon>Metazoa</taxon>
        <taxon>Ecdysozoa</taxon>
        <taxon>Arthropoda</taxon>
        <taxon>Hexapoda</taxon>
        <taxon>Insecta</taxon>
        <taxon>Pterygota</taxon>
        <taxon>Neoptera</taxon>
        <taxon>Endopterygota</taxon>
        <taxon>Diptera</taxon>
        <taxon>Nematocera</taxon>
        <taxon>Sciaroidea</taxon>
        <taxon>Sciaridae</taxon>
        <taxon>Pseudolycoriella</taxon>
    </lineage>
</organism>
<feature type="chain" id="PRO_5040285028" evidence="1">
    <location>
        <begin position="18"/>
        <end position="108"/>
    </location>
</feature>
<keyword evidence="1" id="KW-0732">Signal</keyword>
<name>A0A9Q0RXE2_9DIPT</name>
<proteinExistence type="predicted"/>